<feature type="domain" description="Pyruvate carboxyltransferase" evidence="6">
    <location>
        <begin position="118"/>
        <end position="231"/>
    </location>
</feature>
<evidence type="ECO:0000256" key="1">
    <source>
        <dbReference type="ARBA" id="ARBA00012973"/>
    </source>
</evidence>
<evidence type="ECO:0000256" key="4">
    <source>
        <dbReference type="ARBA" id="ARBA00023304"/>
    </source>
</evidence>
<dbReference type="GO" id="GO:0003852">
    <property type="term" value="F:2-isopropylmalate synthase activity"/>
    <property type="evidence" value="ECO:0007669"/>
    <property type="project" value="UniProtKB-EC"/>
</dbReference>
<evidence type="ECO:0000256" key="5">
    <source>
        <dbReference type="SAM" id="MobiDB-lite"/>
    </source>
</evidence>
<keyword evidence="3" id="KW-0808">Transferase</keyword>
<dbReference type="EMBL" id="JAKKPZ010000995">
    <property type="protein sequence ID" value="KAI1691116.1"/>
    <property type="molecule type" value="Genomic_DNA"/>
</dbReference>
<feature type="region of interest" description="Disordered" evidence="5">
    <location>
        <begin position="62"/>
        <end position="124"/>
    </location>
</feature>
<dbReference type="InterPro" id="IPR036230">
    <property type="entry name" value="LeuA_allosteric_dom_sf"/>
</dbReference>
<evidence type="ECO:0000256" key="3">
    <source>
        <dbReference type="ARBA" id="ARBA00022679"/>
    </source>
</evidence>
<keyword evidence="2" id="KW-0028">Amino-acid biosynthesis</keyword>
<proteinExistence type="predicted"/>
<feature type="domain" description="2-isopropylmalate synthase LeuA allosteric (dimerisation)" evidence="7">
    <location>
        <begin position="2"/>
        <end position="52"/>
    </location>
</feature>
<dbReference type="PANTHER" id="PTHR10277:SF9">
    <property type="entry name" value="2-ISOPROPYLMALATE SYNTHASE 1, CHLOROPLASTIC-RELATED"/>
    <property type="match status" value="1"/>
</dbReference>
<dbReference type="InterPro" id="IPR013785">
    <property type="entry name" value="Aldolase_TIM"/>
</dbReference>
<dbReference type="SUPFAM" id="SSF51569">
    <property type="entry name" value="Aldolase"/>
    <property type="match status" value="1"/>
</dbReference>
<evidence type="ECO:0000259" key="6">
    <source>
        <dbReference type="Pfam" id="PF00682"/>
    </source>
</evidence>
<accession>A0AAD4QR22</accession>
<feature type="region of interest" description="Disordered" evidence="5">
    <location>
        <begin position="230"/>
        <end position="262"/>
    </location>
</feature>
<dbReference type="PANTHER" id="PTHR10277">
    <property type="entry name" value="HOMOCITRATE SYNTHASE-RELATED"/>
    <property type="match status" value="1"/>
</dbReference>
<dbReference type="InterPro" id="IPR050073">
    <property type="entry name" value="2-IPM_HCS-like"/>
</dbReference>
<sequence>MDYHQHAIGAGADAKSVAYLELRVDGTHTLFGVGVDANVVTASLKAIVSGCNSPDAEALVRSGRAGKARTKENHDDRPAAHFRHHPARRRAIARRLDDARREDAHRQAAGAAEGRRHEAGFPASSNGDFEAVKAIANTIKDSTVCGLSRANDRDIGRAAEALKGAARGRIHTFIATSPLHMEKKLRMSPEEVHEQARLAVRFARNQIGDVEFSPEDGYRSDPDFLCRVLENRDRRRRHHHQRARPPSATPSPSSTQLHQDAA</sequence>
<feature type="compositionally biased region" description="Basic and acidic residues" evidence="5">
    <location>
        <begin position="69"/>
        <end position="79"/>
    </location>
</feature>
<dbReference type="Proteomes" id="UP001201812">
    <property type="component" value="Unassembled WGS sequence"/>
</dbReference>
<evidence type="ECO:0000259" key="7">
    <source>
        <dbReference type="Pfam" id="PF08502"/>
    </source>
</evidence>
<keyword evidence="9" id="KW-1185">Reference proteome</keyword>
<dbReference type="EC" id="2.3.3.13" evidence="1"/>
<evidence type="ECO:0000313" key="9">
    <source>
        <dbReference type="Proteomes" id="UP001201812"/>
    </source>
</evidence>
<dbReference type="Gene3D" id="3.30.160.270">
    <property type="match status" value="1"/>
</dbReference>
<name>A0AAD4QR22_9BILA</name>
<dbReference type="GO" id="GO:0009098">
    <property type="term" value="P:L-leucine biosynthetic process"/>
    <property type="evidence" value="ECO:0007669"/>
    <property type="project" value="InterPro"/>
</dbReference>
<feature type="compositionally biased region" description="Basic residues" evidence="5">
    <location>
        <begin position="80"/>
        <end position="93"/>
    </location>
</feature>
<keyword evidence="4" id="KW-0100">Branched-chain amino acid biosynthesis</keyword>
<dbReference type="Pfam" id="PF08502">
    <property type="entry name" value="LeuA_dimer"/>
    <property type="match status" value="1"/>
</dbReference>
<dbReference type="AlphaFoldDB" id="A0AAD4QR22"/>
<organism evidence="8 9">
    <name type="scientific">Ditylenchus destructor</name>
    <dbReference type="NCBI Taxonomy" id="166010"/>
    <lineage>
        <taxon>Eukaryota</taxon>
        <taxon>Metazoa</taxon>
        <taxon>Ecdysozoa</taxon>
        <taxon>Nematoda</taxon>
        <taxon>Chromadorea</taxon>
        <taxon>Rhabditida</taxon>
        <taxon>Tylenchina</taxon>
        <taxon>Tylenchomorpha</taxon>
        <taxon>Sphaerularioidea</taxon>
        <taxon>Anguinidae</taxon>
        <taxon>Anguininae</taxon>
        <taxon>Ditylenchus</taxon>
    </lineage>
</organism>
<reference evidence="8" key="1">
    <citation type="submission" date="2022-01" db="EMBL/GenBank/DDBJ databases">
        <title>Genome Sequence Resource for Two Populations of Ditylenchus destructor, the Migratory Endoparasitic Phytonematode.</title>
        <authorList>
            <person name="Zhang H."/>
            <person name="Lin R."/>
            <person name="Xie B."/>
        </authorList>
    </citation>
    <scope>NUCLEOTIDE SEQUENCE</scope>
    <source>
        <strain evidence="8">BazhouSP</strain>
    </source>
</reference>
<dbReference type="InterPro" id="IPR013709">
    <property type="entry name" value="2-isopropylmalate_synth_dimer"/>
</dbReference>
<dbReference type="SUPFAM" id="SSF110921">
    <property type="entry name" value="2-isopropylmalate synthase LeuA, allosteric (dimerisation) domain"/>
    <property type="match status" value="1"/>
</dbReference>
<comment type="caution">
    <text evidence="8">The sequence shown here is derived from an EMBL/GenBank/DDBJ whole genome shotgun (WGS) entry which is preliminary data.</text>
</comment>
<feature type="compositionally biased region" description="Low complexity" evidence="5">
    <location>
        <begin position="244"/>
        <end position="255"/>
    </location>
</feature>
<feature type="compositionally biased region" description="Basic residues" evidence="5">
    <location>
        <begin position="234"/>
        <end position="243"/>
    </location>
</feature>
<dbReference type="Pfam" id="PF00682">
    <property type="entry name" value="HMGL-like"/>
    <property type="match status" value="1"/>
</dbReference>
<gene>
    <name evidence="8" type="ORF">DdX_22087</name>
</gene>
<dbReference type="Gene3D" id="3.20.20.70">
    <property type="entry name" value="Aldolase class I"/>
    <property type="match status" value="1"/>
</dbReference>
<dbReference type="InterPro" id="IPR000891">
    <property type="entry name" value="PYR_CT"/>
</dbReference>
<evidence type="ECO:0000256" key="2">
    <source>
        <dbReference type="ARBA" id="ARBA00022605"/>
    </source>
</evidence>
<protein>
    <recommendedName>
        <fullName evidence="1">2-isopropylmalate synthase</fullName>
        <ecNumber evidence="1">2.3.3.13</ecNumber>
    </recommendedName>
</protein>
<evidence type="ECO:0000313" key="8">
    <source>
        <dbReference type="EMBL" id="KAI1691116.1"/>
    </source>
</evidence>
<feature type="compositionally biased region" description="Basic and acidic residues" evidence="5">
    <location>
        <begin position="94"/>
        <end position="106"/>
    </location>
</feature>